<keyword evidence="3" id="KW-1185">Reference proteome</keyword>
<evidence type="ECO:0000313" key="3">
    <source>
        <dbReference type="Proteomes" id="UP000054359"/>
    </source>
</evidence>
<organism evidence="2 3">
    <name type="scientific">Stegodyphus mimosarum</name>
    <name type="common">African social velvet spider</name>
    <dbReference type="NCBI Taxonomy" id="407821"/>
    <lineage>
        <taxon>Eukaryota</taxon>
        <taxon>Metazoa</taxon>
        <taxon>Ecdysozoa</taxon>
        <taxon>Arthropoda</taxon>
        <taxon>Chelicerata</taxon>
        <taxon>Arachnida</taxon>
        <taxon>Araneae</taxon>
        <taxon>Araneomorphae</taxon>
        <taxon>Entelegynae</taxon>
        <taxon>Eresoidea</taxon>
        <taxon>Eresidae</taxon>
        <taxon>Stegodyphus</taxon>
    </lineage>
</organism>
<keyword evidence="1" id="KW-1133">Transmembrane helix</keyword>
<sequence>MPRSARFFKTLAIFLQSSIPECNRPSCCSWQYFIIVIIFLGYVSVSSAKLTFTLTHLLMKSGIGNRSPLHCIGNINLKSQSPQVAHASLMPGFKRPSL</sequence>
<keyword evidence="1" id="KW-0472">Membrane</keyword>
<accession>A0A087V032</accession>
<proteinExistence type="predicted"/>
<evidence type="ECO:0000256" key="1">
    <source>
        <dbReference type="SAM" id="Phobius"/>
    </source>
</evidence>
<keyword evidence="1" id="KW-0812">Transmembrane</keyword>
<reference evidence="2 3" key="1">
    <citation type="submission" date="2013-11" db="EMBL/GenBank/DDBJ databases">
        <title>Genome sequencing of Stegodyphus mimosarum.</title>
        <authorList>
            <person name="Bechsgaard J."/>
        </authorList>
    </citation>
    <scope>NUCLEOTIDE SEQUENCE [LARGE SCALE GENOMIC DNA]</scope>
</reference>
<feature type="non-terminal residue" evidence="2">
    <location>
        <position position="98"/>
    </location>
</feature>
<dbReference type="AlphaFoldDB" id="A0A087V032"/>
<dbReference type="EMBL" id="KK122541">
    <property type="protein sequence ID" value="KFM82971.1"/>
    <property type="molecule type" value="Genomic_DNA"/>
</dbReference>
<name>A0A087V032_STEMI</name>
<protein>
    <submittedName>
        <fullName evidence="2">Uncharacterized protein</fullName>
    </submittedName>
</protein>
<evidence type="ECO:0000313" key="2">
    <source>
        <dbReference type="EMBL" id="KFM82971.1"/>
    </source>
</evidence>
<feature type="transmembrane region" description="Helical" evidence="1">
    <location>
        <begin position="30"/>
        <end position="52"/>
    </location>
</feature>
<dbReference type="Proteomes" id="UP000054359">
    <property type="component" value="Unassembled WGS sequence"/>
</dbReference>
<gene>
    <name evidence="2" type="ORF">X975_03046</name>
</gene>